<evidence type="ECO:0000256" key="1">
    <source>
        <dbReference type="SAM" id="Phobius"/>
    </source>
</evidence>
<proteinExistence type="predicted"/>
<dbReference type="PANTHER" id="PTHR24413">
    <property type="entry name" value="SPECKLE-TYPE POZ PROTEIN"/>
    <property type="match status" value="1"/>
</dbReference>
<dbReference type="SUPFAM" id="SSF54695">
    <property type="entry name" value="POZ domain"/>
    <property type="match status" value="1"/>
</dbReference>
<dbReference type="Pfam" id="PF00651">
    <property type="entry name" value="BTB"/>
    <property type="match status" value="1"/>
</dbReference>
<dbReference type="EMBL" id="JAOYFB010000003">
    <property type="protein sequence ID" value="KAK4011427.1"/>
    <property type="molecule type" value="Genomic_DNA"/>
</dbReference>
<dbReference type="Proteomes" id="UP001234178">
    <property type="component" value="Unassembled WGS sequence"/>
</dbReference>
<dbReference type="SMART" id="SM00225">
    <property type="entry name" value="BTB"/>
    <property type="match status" value="1"/>
</dbReference>
<keyword evidence="4" id="KW-1185">Reference proteome</keyword>
<reference evidence="3 4" key="1">
    <citation type="journal article" date="2023" name="Nucleic Acids Res.">
        <title>The hologenome of Daphnia magna reveals possible DNA methylation and microbiome-mediated evolution of the host genome.</title>
        <authorList>
            <person name="Chaturvedi A."/>
            <person name="Li X."/>
            <person name="Dhandapani V."/>
            <person name="Marshall H."/>
            <person name="Kissane S."/>
            <person name="Cuenca-Cambronero M."/>
            <person name="Asole G."/>
            <person name="Calvet F."/>
            <person name="Ruiz-Romero M."/>
            <person name="Marangio P."/>
            <person name="Guigo R."/>
            <person name="Rago D."/>
            <person name="Mirbahai L."/>
            <person name="Eastwood N."/>
            <person name="Colbourne J.K."/>
            <person name="Zhou J."/>
            <person name="Mallon E."/>
            <person name="Orsini L."/>
        </authorList>
    </citation>
    <scope>NUCLEOTIDE SEQUENCE [LARGE SCALE GENOMIC DNA]</scope>
    <source>
        <strain evidence="3">LRV0_1</strain>
    </source>
</reference>
<comment type="caution">
    <text evidence="3">The sequence shown here is derived from an EMBL/GenBank/DDBJ whole genome shotgun (WGS) entry which is preliminary data.</text>
</comment>
<organism evidence="3 4">
    <name type="scientific">Daphnia magna</name>
    <dbReference type="NCBI Taxonomy" id="35525"/>
    <lineage>
        <taxon>Eukaryota</taxon>
        <taxon>Metazoa</taxon>
        <taxon>Ecdysozoa</taxon>
        <taxon>Arthropoda</taxon>
        <taxon>Crustacea</taxon>
        <taxon>Branchiopoda</taxon>
        <taxon>Diplostraca</taxon>
        <taxon>Cladocera</taxon>
        <taxon>Anomopoda</taxon>
        <taxon>Daphniidae</taxon>
        <taxon>Daphnia</taxon>
    </lineage>
</organism>
<dbReference type="PROSITE" id="PS50097">
    <property type="entry name" value="BTB"/>
    <property type="match status" value="1"/>
</dbReference>
<name>A0ABQ9ZER4_9CRUS</name>
<gene>
    <name evidence="3" type="ORF">OUZ56_020544</name>
</gene>
<evidence type="ECO:0000259" key="2">
    <source>
        <dbReference type="PROSITE" id="PS50097"/>
    </source>
</evidence>
<dbReference type="Gene3D" id="1.25.40.420">
    <property type="match status" value="1"/>
</dbReference>
<dbReference type="InterPro" id="IPR011333">
    <property type="entry name" value="SKP1/BTB/POZ_sf"/>
</dbReference>
<sequence>MAKCFLQESYLLILRSWHLALIVTVPWFWFSKFQVLLTSVHFLLLKTKVSRSSPLRFITSKKGSVHRNSSSQAKMNEIVKKTGTIQLGESFTPSLADNWCQTTSEINKTDFEWNVQLPYTQHPLPALTSSTVSSGEYCSWALNLSDDPLNINIGVNLYRGTQYLNITHRFRVRAGIANKKGDLLFPNTTLIDIKWDGSGKIFCYILQINKEELWKSDCYEKDGNFTIYCAVAVWLLKGNKSGSLPKSTSNTCHNELLQTQLEELLEKKTLSDVNLNVRGRIFPAHKNILAARSKVFAAMFEHETAEKLSNQVDIQDVDPDLFQEVLVYIYSGRMSSGTMDKKAVGVLAVADKYFLDQLKAECETHLMKRMTADNCVELLALADQPHPAAHLKKYAVDFLRRSPALVKATDGWKKAKQEKPLWFCDLIEMLCA</sequence>
<keyword evidence="1" id="KW-1133">Transmembrane helix</keyword>
<keyword evidence="1" id="KW-0472">Membrane</keyword>
<protein>
    <recommendedName>
        <fullName evidence="2">BTB domain-containing protein</fullName>
    </recommendedName>
</protein>
<keyword evidence="1" id="KW-0812">Transmembrane</keyword>
<dbReference type="Gene3D" id="3.30.710.10">
    <property type="entry name" value="Potassium Channel Kv1.1, Chain A"/>
    <property type="match status" value="1"/>
</dbReference>
<accession>A0ABQ9ZER4</accession>
<dbReference type="InterPro" id="IPR000210">
    <property type="entry name" value="BTB/POZ_dom"/>
</dbReference>
<feature type="domain" description="BTB" evidence="2">
    <location>
        <begin position="271"/>
        <end position="338"/>
    </location>
</feature>
<evidence type="ECO:0000313" key="3">
    <source>
        <dbReference type="EMBL" id="KAK4011427.1"/>
    </source>
</evidence>
<evidence type="ECO:0000313" key="4">
    <source>
        <dbReference type="Proteomes" id="UP001234178"/>
    </source>
</evidence>
<feature type="transmembrane region" description="Helical" evidence="1">
    <location>
        <begin position="12"/>
        <end position="30"/>
    </location>
</feature>